<comment type="caution">
    <text evidence="1">The sequence shown here is derived from an EMBL/GenBank/DDBJ whole genome shotgun (WGS) entry which is preliminary data.</text>
</comment>
<reference evidence="1 2" key="1">
    <citation type="submission" date="2024-04" db="EMBL/GenBank/DDBJ databases">
        <title>Tritrichomonas musculus Genome.</title>
        <authorList>
            <person name="Alves-Ferreira E."/>
            <person name="Grigg M."/>
            <person name="Lorenzi H."/>
            <person name="Galac M."/>
        </authorList>
    </citation>
    <scope>NUCLEOTIDE SEQUENCE [LARGE SCALE GENOMIC DNA]</scope>
    <source>
        <strain evidence="1 2">EAF2021</strain>
    </source>
</reference>
<dbReference type="Proteomes" id="UP001470230">
    <property type="component" value="Unassembled WGS sequence"/>
</dbReference>
<evidence type="ECO:0000313" key="2">
    <source>
        <dbReference type="Proteomes" id="UP001470230"/>
    </source>
</evidence>
<gene>
    <name evidence="1" type="ORF">M9Y10_040954</name>
</gene>
<proteinExistence type="predicted"/>
<evidence type="ECO:0000313" key="1">
    <source>
        <dbReference type="EMBL" id="KAK8885505.1"/>
    </source>
</evidence>
<dbReference type="EMBL" id="JAPFFF010000007">
    <property type="protein sequence ID" value="KAK8885505.1"/>
    <property type="molecule type" value="Genomic_DNA"/>
</dbReference>
<accession>A0ABR2K318</accession>
<protein>
    <submittedName>
        <fullName evidence="1">Uncharacterized protein</fullName>
    </submittedName>
</protein>
<name>A0ABR2K318_9EUKA</name>
<keyword evidence="2" id="KW-1185">Reference proteome</keyword>
<organism evidence="1 2">
    <name type="scientific">Tritrichomonas musculus</name>
    <dbReference type="NCBI Taxonomy" id="1915356"/>
    <lineage>
        <taxon>Eukaryota</taxon>
        <taxon>Metamonada</taxon>
        <taxon>Parabasalia</taxon>
        <taxon>Tritrichomonadida</taxon>
        <taxon>Tritrichomonadidae</taxon>
        <taxon>Tritrichomonas</taxon>
    </lineage>
</organism>
<sequence>MESFLSSLKKESQEYTKTAVAIDEIQRGFSARFEELEDQANLTVKNLKRPMTVMQKSRIAKGVKVRPRNVKSELARSNFNQKNRKVPHTARNFSKGNDLEIDYRRKPKKSSPNPKMWVTDDVPVSCVNETDSSTALNKINFPNIYFSKSNEDNDYDERKIKTRRQVLQDPFQISSHHFECDYFEDSAKTARKPKINKKWTSPVCVRKIERKLSDDERFYNDVPNEEKIYVF</sequence>